<reference evidence="7 8" key="1">
    <citation type="submission" date="2018-04" db="EMBL/GenBank/DDBJ databases">
        <title>Genomic Encyclopedia of Type Strains, Phase IV (KMG-IV): sequencing the most valuable type-strain genomes for metagenomic binning, comparative biology and taxonomic classification.</title>
        <authorList>
            <person name="Goeker M."/>
        </authorList>
    </citation>
    <scope>NUCLEOTIDE SEQUENCE [LARGE SCALE GENOMIC DNA]</scope>
    <source>
        <strain evidence="7 8">DSM 100231</strain>
    </source>
</reference>
<dbReference type="SUPFAM" id="SSF48179">
    <property type="entry name" value="6-phosphogluconate dehydrogenase C-terminal domain-like"/>
    <property type="match status" value="1"/>
</dbReference>
<dbReference type="Pfam" id="PF00725">
    <property type="entry name" value="3HCDH"/>
    <property type="match status" value="1"/>
</dbReference>
<dbReference type="SUPFAM" id="SSF51735">
    <property type="entry name" value="NAD(P)-binding Rossmann-fold domains"/>
    <property type="match status" value="1"/>
</dbReference>
<dbReference type="GO" id="GO:0016616">
    <property type="term" value="F:oxidoreductase activity, acting on the CH-OH group of donors, NAD or NADP as acceptor"/>
    <property type="evidence" value="ECO:0007669"/>
    <property type="project" value="InterPro"/>
</dbReference>
<dbReference type="PANTHER" id="PTHR48075:SF5">
    <property type="entry name" value="3-HYDROXYBUTYRYL-COA DEHYDROGENASE"/>
    <property type="match status" value="1"/>
</dbReference>
<dbReference type="Proteomes" id="UP000245466">
    <property type="component" value="Unassembled WGS sequence"/>
</dbReference>
<comment type="caution">
    <text evidence="7">The sequence shown here is derived from an EMBL/GenBank/DDBJ whole genome shotgun (WGS) entry which is preliminary data.</text>
</comment>
<feature type="binding site" evidence="4">
    <location>
        <position position="142"/>
    </location>
    <ligand>
        <name>NAD(+)</name>
        <dbReference type="ChEBI" id="CHEBI:57540"/>
    </ligand>
</feature>
<evidence type="ECO:0000256" key="3">
    <source>
        <dbReference type="PIRSR" id="PIRSR000105-1"/>
    </source>
</evidence>
<keyword evidence="2" id="KW-0560">Oxidoreductase</keyword>
<dbReference type="Gene3D" id="1.10.1040.10">
    <property type="entry name" value="N-(1-d-carboxylethyl)-l-norvaline Dehydrogenase, domain 2"/>
    <property type="match status" value="1"/>
</dbReference>
<gene>
    <name evidence="7" type="ORF">C8E01_106178</name>
</gene>
<feature type="domain" description="3-hydroxyacyl-CoA dehydrogenase NAD binding" evidence="6">
    <location>
        <begin position="3"/>
        <end position="182"/>
    </location>
</feature>
<comment type="similarity">
    <text evidence="1">Belongs to the 3-hydroxyacyl-CoA dehydrogenase family.</text>
</comment>
<feature type="binding site" evidence="4">
    <location>
        <begin position="8"/>
        <end position="13"/>
    </location>
    <ligand>
        <name>NAD(+)</name>
        <dbReference type="ChEBI" id="CHEBI:57540"/>
    </ligand>
</feature>
<dbReference type="EMBL" id="QEKI01000006">
    <property type="protein sequence ID" value="PVY40836.1"/>
    <property type="molecule type" value="Genomic_DNA"/>
</dbReference>
<dbReference type="AlphaFoldDB" id="A0A2U1AWN2"/>
<keyword evidence="8" id="KW-1185">Reference proteome</keyword>
<evidence type="ECO:0000313" key="8">
    <source>
        <dbReference type="Proteomes" id="UP000245466"/>
    </source>
</evidence>
<dbReference type="Pfam" id="PF02737">
    <property type="entry name" value="3HCDH_N"/>
    <property type="match status" value="1"/>
</dbReference>
<dbReference type="GO" id="GO:0070403">
    <property type="term" value="F:NAD+ binding"/>
    <property type="evidence" value="ECO:0007669"/>
    <property type="project" value="InterPro"/>
</dbReference>
<evidence type="ECO:0000313" key="7">
    <source>
        <dbReference type="EMBL" id="PVY40836.1"/>
    </source>
</evidence>
<dbReference type="PIRSF" id="PIRSF000105">
    <property type="entry name" value="HCDH"/>
    <property type="match status" value="1"/>
</dbReference>
<feature type="domain" description="3-hydroxyacyl-CoA dehydrogenase C-terminal" evidence="5">
    <location>
        <begin position="185"/>
        <end position="281"/>
    </location>
</feature>
<feature type="binding site" evidence="4">
    <location>
        <position position="118"/>
    </location>
    <ligand>
        <name>NAD(+)</name>
        <dbReference type="ChEBI" id="CHEBI:57540"/>
    </ligand>
</feature>
<dbReference type="InterPro" id="IPR036291">
    <property type="entry name" value="NAD(P)-bd_dom_sf"/>
</dbReference>
<keyword evidence="4" id="KW-0520">NAD</keyword>
<feature type="binding site" evidence="4">
    <location>
        <position position="96"/>
    </location>
    <ligand>
        <name>NAD(+)</name>
        <dbReference type="ChEBI" id="CHEBI:57540"/>
    </ligand>
</feature>
<evidence type="ECO:0000256" key="2">
    <source>
        <dbReference type="ARBA" id="ARBA00023002"/>
    </source>
</evidence>
<accession>A0A2U1AWN2</accession>
<evidence type="ECO:0000259" key="5">
    <source>
        <dbReference type="Pfam" id="PF00725"/>
    </source>
</evidence>
<dbReference type="RefSeq" id="WP_116543568.1">
    <property type="nucleotide sequence ID" value="NZ_QEKI01000006.1"/>
</dbReference>
<protein>
    <submittedName>
        <fullName evidence="7">3-hydroxybutyryl-CoA dehydrogenase</fullName>
    </submittedName>
</protein>
<proteinExistence type="inferred from homology"/>
<dbReference type="InterPro" id="IPR022694">
    <property type="entry name" value="3-OHacyl-CoA_DH"/>
</dbReference>
<dbReference type="FunFam" id="3.40.50.720:FF:000009">
    <property type="entry name" value="Fatty oxidation complex, alpha subunit"/>
    <property type="match status" value="1"/>
</dbReference>
<evidence type="ECO:0000256" key="4">
    <source>
        <dbReference type="PIRSR" id="PIRSR000105-2"/>
    </source>
</evidence>
<feature type="site" description="Important for catalytic activity" evidence="3">
    <location>
        <position position="139"/>
    </location>
</feature>
<name>A0A2U1AWN2_9BACT</name>
<evidence type="ECO:0000256" key="1">
    <source>
        <dbReference type="ARBA" id="ARBA00009463"/>
    </source>
</evidence>
<feature type="binding site" evidence="4">
    <location>
        <position position="91"/>
    </location>
    <ligand>
        <name>NAD(+)</name>
        <dbReference type="ChEBI" id="CHEBI:57540"/>
    </ligand>
</feature>
<dbReference type="PANTHER" id="PTHR48075">
    <property type="entry name" value="3-HYDROXYACYL-COA DEHYDROGENASE FAMILY PROTEIN"/>
    <property type="match status" value="1"/>
</dbReference>
<sequence length="301" mass="32807">MKKIAVIGSGTMGNGIAHVFAQNGFSVSLVDISEEALNKALATITKNLDRIMAKGNLTEEQKGQTLDRITTYTDMKQGVQEADLIVEAATENVDLKLKIFKDLDAFAKPEAILASNTSSISITKIASVTNRPDKVIGMHFMNPVPVMKLVEIIRGYSTSDEVTSQVMDMSLQLGKVPTECNDYPGFVANRILMPMINEAIYSLYEGVAGVEEIDTIMKLGMAHPMGPLQLADFIGLDVCLSILNVLHEGFGNPKYAPCPLLVNMVQAGHKGVKSGQGFYTWIPGSKELVVADRFKKKYFAQ</sequence>
<dbReference type="PROSITE" id="PS00067">
    <property type="entry name" value="3HCDH"/>
    <property type="match status" value="1"/>
</dbReference>
<feature type="binding site" evidence="4">
    <location>
        <position position="273"/>
    </location>
    <ligand>
        <name>NAD(+)</name>
        <dbReference type="ChEBI" id="CHEBI:57540"/>
    </ligand>
</feature>
<organism evidence="7 8">
    <name type="scientific">Pontibacter virosus</name>
    <dbReference type="NCBI Taxonomy" id="1765052"/>
    <lineage>
        <taxon>Bacteria</taxon>
        <taxon>Pseudomonadati</taxon>
        <taxon>Bacteroidota</taxon>
        <taxon>Cytophagia</taxon>
        <taxon>Cytophagales</taxon>
        <taxon>Hymenobacteraceae</taxon>
        <taxon>Pontibacter</taxon>
    </lineage>
</organism>
<dbReference type="InterPro" id="IPR013328">
    <property type="entry name" value="6PGD_dom2"/>
</dbReference>
<feature type="binding site" evidence="4">
    <location>
        <position position="31"/>
    </location>
    <ligand>
        <name>NAD(+)</name>
        <dbReference type="ChEBI" id="CHEBI:57540"/>
    </ligand>
</feature>
<evidence type="ECO:0000259" key="6">
    <source>
        <dbReference type="Pfam" id="PF02737"/>
    </source>
</evidence>
<dbReference type="Gene3D" id="3.40.50.720">
    <property type="entry name" value="NAD(P)-binding Rossmann-like Domain"/>
    <property type="match status" value="1"/>
</dbReference>
<dbReference type="InterPro" id="IPR006180">
    <property type="entry name" value="3-OHacyl-CoA_DH_CS"/>
</dbReference>
<dbReference type="InterPro" id="IPR006108">
    <property type="entry name" value="3HC_DH_C"/>
</dbReference>
<dbReference type="NCBIfam" id="NF004474">
    <property type="entry name" value="PRK05808.1"/>
    <property type="match status" value="1"/>
</dbReference>
<dbReference type="OrthoDB" id="9771883at2"/>
<dbReference type="GO" id="GO:0006631">
    <property type="term" value="P:fatty acid metabolic process"/>
    <property type="evidence" value="ECO:0007669"/>
    <property type="project" value="InterPro"/>
</dbReference>
<dbReference type="InterPro" id="IPR008927">
    <property type="entry name" value="6-PGluconate_DH-like_C_sf"/>
</dbReference>
<dbReference type="InterPro" id="IPR006176">
    <property type="entry name" value="3-OHacyl-CoA_DH_NAD-bd"/>
</dbReference>